<evidence type="ECO:0000256" key="2">
    <source>
        <dbReference type="ARBA" id="ARBA00022845"/>
    </source>
</evidence>
<keyword evidence="6" id="KW-0396">Initiation factor</keyword>
<gene>
    <name evidence="6" type="ordered locus">Cyan7425_3853</name>
</gene>
<dbReference type="GO" id="GO:0003729">
    <property type="term" value="F:mRNA binding"/>
    <property type="evidence" value="ECO:0007669"/>
    <property type="project" value="TreeGrafter"/>
</dbReference>
<proteinExistence type="inferred from homology"/>
<evidence type="ECO:0000313" key="6">
    <source>
        <dbReference type="EMBL" id="ACL46170.1"/>
    </source>
</evidence>
<keyword evidence="3" id="KW-0648">Protein biosynthesis</keyword>
<dbReference type="InterPro" id="IPR005872">
    <property type="entry name" value="SUI1_arc_bac"/>
</dbReference>
<dbReference type="GO" id="GO:0006417">
    <property type="term" value="P:regulation of translation"/>
    <property type="evidence" value="ECO:0007669"/>
    <property type="project" value="UniProtKB-KW"/>
</dbReference>
<dbReference type="InterPro" id="IPR036877">
    <property type="entry name" value="SUI1_dom_sf"/>
</dbReference>
<sequence length="123" mass="13089">MATSKSHSGQGDSRRDASYRLVYTEFGPSSSPSEATARPELPPQQQQLKVQASRKGRKGKTVTVITGFQSSAETLTALCKQLKAQCGAGGTVKEQTIEVQGDHGTTVTQFLTQSGYKVKLIAG</sequence>
<accession>B8HUG8</accession>
<dbReference type="NCBIfam" id="NF005669">
    <property type="entry name" value="PRK07451.1"/>
    <property type="match status" value="1"/>
</dbReference>
<dbReference type="SUPFAM" id="SSF55159">
    <property type="entry name" value="eIF1-like"/>
    <property type="match status" value="1"/>
</dbReference>
<evidence type="ECO:0000256" key="3">
    <source>
        <dbReference type="ARBA" id="ARBA00022917"/>
    </source>
</evidence>
<dbReference type="Gene3D" id="3.30.780.10">
    <property type="entry name" value="SUI1-like domain"/>
    <property type="match status" value="1"/>
</dbReference>
<dbReference type="GO" id="GO:0003743">
    <property type="term" value="F:translation initiation factor activity"/>
    <property type="evidence" value="ECO:0007669"/>
    <property type="project" value="UniProtKB-KW"/>
</dbReference>
<organism evidence="6">
    <name type="scientific">Cyanothece sp. (strain PCC 7425 / ATCC 29141)</name>
    <dbReference type="NCBI Taxonomy" id="395961"/>
    <lineage>
        <taxon>Bacteria</taxon>
        <taxon>Bacillati</taxon>
        <taxon>Cyanobacteriota</taxon>
        <taxon>Cyanophyceae</taxon>
        <taxon>Gomontiellales</taxon>
        <taxon>Cyanothecaceae</taxon>
        <taxon>Cyanothece</taxon>
    </lineage>
</organism>
<evidence type="ECO:0000259" key="5">
    <source>
        <dbReference type="PROSITE" id="PS50296"/>
    </source>
</evidence>
<dbReference type="KEGG" id="cyn:Cyan7425_3853"/>
<dbReference type="HOGENOM" id="CLU_082805_4_2_3"/>
<protein>
    <submittedName>
        <fullName evidence="6">Translation initiation factor SUI1</fullName>
    </submittedName>
</protein>
<dbReference type="InterPro" id="IPR001950">
    <property type="entry name" value="SUI1"/>
</dbReference>
<dbReference type="STRING" id="395961.Cyan7425_3853"/>
<dbReference type="OrthoDB" id="9792915at2"/>
<comment type="similarity">
    <text evidence="1">Belongs to the SUI1 family.</text>
</comment>
<dbReference type="GO" id="GO:0001731">
    <property type="term" value="P:formation of translation preinitiation complex"/>
    <property type="evidence" value="ECO:0007669"/>
    <property type="project" value="TreeGrafter"/>
</dbReference>
<dbReference type="PANTHER" id="PTHR12789:SF0">
    <property type="entry name" value="DENSITY-REGULATED PROTEIN"/>
    <property type="match status" value="1"/>
</dbReference>
<dbReference type="eggNOG" id="COG0023">
    <property type="taxonomic scope" value="Bacteria"/>
</dbReference>
<reference evidence="6" key="1">
    <citation type="submission" date="2009-01" db="EMBL/GenBank/DDBJ databases">
        <title>Complete sequence of chromosome Cyanothece sp. PCC 7425.</title>
        <authorList>
            <consortium name="US DOE Joint Genome Institute"/>
            <person name="Lucas S."/>
            <person name="Copeland A."/>
            <person name="Lapidus A."/>
            <person name="Glavina del Rio T."/>
            <person name="Dalin E."/>
            <person name="Tice H."/>
            <person name="Bruce D."/>
            <person name="Goodwin L."/>
            <person name="Pitluck S."/>
            <person name="Sims D."/>
            <person name="Meineke L."/>
            <person name="Brettin T."/>
            <person name="Detter J.C."/>
            <person name="Han C."/>
            <person name="Larimer F."/>
            <person name="Land M."/>
            <person name="Hauser L."/>
            <person name="Kyrpides N."/>
            <person name="Ovchinnikova G."/>
            <person name="Liberton M."/>
            <person name="Stoeckel J."/>
            <person name="Banerjee A."/>
            <person name="Singh A."/>
            <person name="Page L."/>
            <person name="Sato H."/>
            <person name="Zhao L."/>
            <person name="Sherman L."/>
            <person name="Pakrasi H."/>
            <person name="Richardson P."/>
        </authorList>
    </citation>
    <scope>NUCLEOTIDE SEQUENCE</scope>
    <source>
        <strain evidence="6">PCC 7425</strain>
    </source>
</reference>
<dbReference type="CDD" id="cd11567">
    <property type="entry name" value="YciH_like"/>
    <property type="match status" value="1"/>
</dbReference>
<dbReference type="PROSITE" id="PS50296">
    <property type="entry name" value="SUI1"/>
    <property type="match status" value="1"/>
</dbReference>
<dbReference type="EMBL" id="CP001344">
    <property type="protein sequence ID" value="ACL46170.1"/>
    <property type="molecule type" value="Genomic_DNA"/>
</dbReference>
<name>B8HUG8_CYAP4</name>
<feature type="domain" description="SUI1" evidence="5">
    <location>
        <begin position="55"/>
        <end position="115"/>
    </location>
</feature>
<feature type="region of interest" description="Disordered" evidence="4">
    <location>
        <begin position="25"/>
        <end position="57"/>
    </location>
</feature>
<dbReference type="GO" id="GO:0002188">
    <property type="term" value="P:translation reinitiation"/>
    <property type="evidence" value="ECO:0007669"/>
    <property type="project" value="TreeGrafter"/>
</dbReference>
<dbReference type="Pfam" id="PF01253">
    <property type="entry name" value="SUI1"/>
    <property type="match status" value="1"/>
</dbReference>
<evidence type="ECO:0000256" key="1">
    <source>
        <dbReference type="ARBA" id="ARBA00005422"/>
    </source>
</evidence>
<dbReference type="InterPro" id="IPR050318">
    <property type="entry name" value="DENR/SUI1_TIF"/>
</dbReference>
<dbReference type="PIRSF" id="PIRSF037511">
    <property type="entry name" value="Transl_init_SUI1_pro"/>
    <property type="match status" value="1"/>
</dbReference>
<dbReference type="AlphaFoldDB" id="B8HUG8"/>
<dbReference type="PANTHER" id="PTHR12789">
    <property type="entry name" value="DENSITY-REGULATED PROTEIN HOMOLOG"/>
    <property type="match status" value="1"/>
</dbReference>
<evidence type="ECO:0000256" key="4">
    <source>
        <dbReference type="SAM" id="MobiDB-lite"/>
    </source>
</evidence>
<keyword evidence="2" id="KW-0810">Translation regulation</keyword>